<keyword evidence="9" id="KW-0175">Coiled coil</keyword>
<dbReference type="InterPro" id="IPR001849">
    <property type="entry name" value="PH_domain"/>
</dbReference>
<evidence type="ECO:0000259" key="12">
    <source>
        <dbReference type="PROSITE" id="PS50010"/>
    </source>
</evidence>
<gene>
    <name evidence="15" type="ORF">LOD99_13651</name>
</gene>
<keyword evidence="3" id="KW-0343">GTPase activation</keyword>
<feature type="compositionally biased region" description="Low complexity" evidence="11">
    <location>
        <begin position="714"/>
        <end position="740"/>
    </location>
</feature>
<dbReference type="GO" id="GO:0007186">
    <property type="term" value="P:G protein-coupled receptor signaling pathway"/>
    <property type="evidence" value="ECO:0007669"/>
    <property type="project" value="TreeGrafter"/>
</dbReference>
<comment type="caution">
    <text evidence="15">The sequence shown here is derived from an EMBL/GenBank/DDBJ whole genome shotgun (WGS) entry which is preliminary data.</text>
</comment>
<feature type="compositionally biased region" description="Basic and acidic residues" evidence="11">
    <location>
        <begin position="1163"/>
        <end position="1176"/>
    </location>
</feature>
<evidence type="ECO:0000256" key="4">
    <source>
        <dbReference type="ARBA" id="ARBA00022490"/>
    </source>
</evidence>
<dbReference type="PANTHER" id="PTHR45872:SF2">
    <property type="entry name" value="RHO GUANINE NUCLEOTIDE EXCHANGE FACTOR 2, ISOFORM D"/>
    <property type="match status" value="1"/>
</dbReference>
<evidence type="ECO:0000256" key="10">
    <source>
        <dbReference type="ARBA" id="ARBA00023136"/>
    </source>
</evidence>
<dbReference type="GO" id="GO:0046872">
    <property type="term" value="F:metal ion binding"/>
    <property type="evidence" value="ECO:0007669"/>
    <property type="project" value="UniProtKB-KW"/>
</dbReference>
<keyword evidence="8" id="KW-0862">Zinc</keyword>
<evidence type="ECO:0000256" key="11">
    <source>
        <dbReference type="SAM" id="MobiDB-lite"/>
    </source>
</evidence>
<reference evidence="15 16" key="1">
    <citation type="journal article" date="2023" name="BMC Biol.">
        <title>The compact genome of the sponge Oopsacas minuta (Hexactinellida) is lacking key metazoan core genes.</title>
        <authorList>
            <person name="Santini S."/>
            <person name="Schenkelaars Q."/>
            <person name="Jourda C."/>
            <person name="Duchesne M."/>
            <person name="Belahbib H."/>
            <person name="Rocher C."/>
            <person name="Selva M."/>
            <person name="Riesgo A."/>
            <person name="Vervoort M."/>
            <person name="Leys S.P."/>
            <person name="Kodjabachian L."/>
            <person name="Le Bivic A."/>
            <person name="Borchiellini C."/>
            <person name="Claverie J.M."/>
            <person name="Renard E."/>
        </authorList>
    </citation>
    <scope>NUCLEOTIDE SEQUENCE [LARGE SCALE GENOMIC DNA]</scope>
    <source>
        <strain evidence="15">SPO-2</strain>
    </source>
</reference>
<dbReference type="InterPro" id="IPR036034">
    <property type="entry name" value="PDZ_sf"/>
</dbReference>
<dbReference type="InterPro" id="IPR016137">
    <property type="entry name" value="RGS"/>
</dbReference>
<dbReference type="CDD" id="cd13329">
    <property type="entry name" value="PH_RhoGEF"/>
    <property type="match status" value="1"/>
</dbReference>
<dbReference type="InterPro" id="IPR041020">
    <property type="entry name" value="PH_16"/>
</dbReference>
<dbReference type="PROSITE" id="PS50132">
    <property type="entry name" value="RGS"/>
    <property type="match status" value="1"/>
</dbReference>
<keyword evidence="16" id="KW-1185">Reference proteome</keyword>
<dbReference type="InterPro" id="IPR036305">
    <property type="entry name" value="RGS_sf"/>
</dbReference>
<dbReference type="SUPFAM" id="SSF48097">
    <property type="entry name" value="Regulator of G-protein signaling, RGS"/>
    <property type="match status" value="1"/>
</dbReference>
<dbReference type="Gene3D" id="2.30.29.30">
    <property type="entry name" value="Pleckstrin-homology domain (PH domain)/Phosphotyrosine-binding domain (PTB)"/>
    <property type="match status" value="1"/>
</dbReference>
<dbReference type="SUPFAM" id="SSF50156">
    <property type="entry name" value="PDZ domain-like"/>
    <property type="match status" value="1"/>
</dbReference>
<evidence type="ECO:0000256" key="9">
    <source>
        <dbReference type="ARBA" id="ARBA00023054"/>
    </source>
</evidence>
<dbReference type="Gene3D" id="1.20.900.10">
    <property type="entry name" value="Dbl homology (DH) domain"/>
    <property type="match status" value="1"/>
</dbReference>
<dbReference type="Pfam" id="PF00621">
    <property type="entry name" value="RhoGEF"/>
    <property type="match status" value="1"/>
</dbReference>
<dbReference type="Pfam" id="PF09128">
    <property type="entry name" value="RGS-like"/>
    <property type="match status" value="1"/>
</dbReference>
<keyword evidence="6" id="KW-0344">Guanine-nucleotide releasing factor</keyword>
<dbReference type="InterPro" id="IPR015212">
    <property type="entry name" value="RGS-like_dom"/>
</dbReference>
<evidence type="ECO:0000256" key="7">
    <source>
        <dbReference type="ARBA" id="ARBA00022723"/>
    </source>
</evidence>
<dbReference type="SUPFAM" id="SSF50729">
    <property type="entry name" value="PH domain-like"/>
    <property type="match status" value="1"/>
</dbReference>
<keyword evidence="4" id="KW-0963">Cytoplasm</keyword>
<dbReference type="SMART" id="SM00109">
    <property type="entry name" value="C1"/>
    <property type="match status" value="1"/>
</dbReference>
<dbReference type="PROSITE" id="PS50081">
    <property type="entry name" value="ZF_DAG_PE_2"/>
    <property type="match status" value="1"/>
</dbReference>
<dbReference type="GO" id="GO:0001664">
    <property type="term" value="F:G protein-coupled receptor binding"/>
    <property type="evidence" value="ECO:0007669"/>
    <property type="project" value="TreeGrafter"/>
</dbReference>
<dbReference type="InterPro" id="IPR000219">
    <property type="entry name" value="DH_dom"/>
</dbReference>
<evidence type="ECO:0000256" key="1">
    <source>
        <dbReference type="ARBA" id="ARBA00004370"/>
    </source>
</evidence>
<dbReference type="GO" id="GO:0016020">
    <property type="term" value="C:membrane"/>
    <property type="evidence" value="ECO:0007669"/>
    <property type="project" value="UniProtKB-SubCell"/>
</dbReference>
<evidence type="ECO:0000313" key="16">
    <source>
        <dbReference type="Proteomes" id="UP001165289"/>
    </source>
</evidence>
<evidence type="ECO:0000256" key="6">
    <source>
        <dbReference type="ARBA" id="ARBA00022658"/>
    </source>
</evidence>
<dbReference type="InterPro" id="IPR046349">
    <property type="entry name" value="C1-like_sf"/>
</dbReference>
<evidence type="ECO:0000313" key="15">
    <source>
        <dbReference type="EMBL" id="KAI6660927.1"/>
    </source>
</evidence>
<sequence>MEGCNRYLLERDPNIGFGFNLSLRGERYFIQNLSPEGPAKKAGLFEYAWIQEFNSISITGLLPQDVESIINSDVFLLVTARELCTALFERDLNRANKPNQNISPTRKILRKTSTTSLNFNPDPSIDFDLKSRKSLTLSLETLQKLKKMATKKYLDLISQLHTVEGEQTYFKSKQIEKDIAETIQNIKMLERQIVSKADVQLSTVNIYNLGQVNKERKKKFTLERSFSDKLLISKSPSTNLFRVRRDRVMNSPSLNVISPNSNSFEMTSSLRQLRPTPMSGDSDGDDLDELPIISRHKPPPFDNAPFKSLDVLVTKPAYTSVLLEFLINSTRDPGPLLFYLTVKTYEDIVCNSKLIADAQLKAFDVFVTFIHNRSPLSLGISEEMKGTIWLIIQNTQVSYDVVVEIFSEVTRAIKPIIKEDMKAFQSKLDIGLGNIYGIERLVPNMSKDKEFEVVRDILVQQISHLFNETSESGHILKNYVRASTLATYFHDLCTRYFKRSPSSSTEGIPVLFSLKSAKLPKGKKYLSKCKHQMHFHQTLRFNIQNCSHCKDIIWNVSNQYEAYQCSLCTITVHKFPCFDNLLTDCTMANSKPKKHSFRANHQISHSPEISKTETPPDLPPIQIISLNSPPPLINEFLYKEDNSVLKRLQHTEPINPHQLNPSSKTNSKFLSLKSSKSSVLRSFSDRSSDRNTYVSALRHRNSLKFETKESYVHSPSNKSTTSSNSISNLSESDGSLVSSSTNRSQDSPASVPAPSDDGSTDAVPAFNGRHTEWWRNDEHITFNQPLIPWSQTANDSLKLDMKPYEMRRQDIIWELIYTERTHVQKLKVMLFVFKQPLLMQPHIVSKLKVENQLFPKLEEILELHISLLTSLLSRQQACAGPDICVGDILIEWFSNENANSIKYNHTEFSVHSDEATAIFNTWRKGKDLLKQDLILKAEQDECCKRLGISQLLALVWQRMTRYHIFIENIISTYKEECEELNNLRQALIHCNLTVGGIDDAINEKLNREVLNRYQEKLNDNSQLDSSKIPNGFSLQYLSDCETKLLHHGVLTWKVSKNKSIEVHALLFPDIFVLLEYDENKDKYFLKRYQSHTGKNQEEISPVIPLSDLIFRNQALNKASFFVCNLESGQNPKLYDFSTSCKSDRDKWESAINKAVGKFAKRNQKLERNEKEREEHFKHYKERTKKELANRSSSTPQPPSVIPNVRPHVISSISQPLQEISSQEEVEIICEISSPTSENFLDNIPESIIPALDEETKNYLAEKQRLASVFRERIPAYCDPSPAIINNNHNTPSPVLESKHAHDDKKVGWLRGFERMRSLSSQGHRERDEMSRPRSVSDRDYLVNSLRDDSKGTTDMSVSLQVAKKSPRSSAPLMTKHPLFKTEMCPIPTYDDCMLQNKLNMSSHLNKSESSLIDKPREERRSITNIFKGLKPRKNSKQFKESDFASLPPAPRFTRISLTPNLERKPLPLDSEDISISSDCPLPQNDFSPNHYPLNRTSDDIYRRISPDKSVSLDSLDNLPSTFKEQN</sequence>
<dbReference type="SMART" id="SM00233">
    <property type="entry name" value="PH"/>
    <property type="match status" value="1"/>
</dbReference>
<dbReference type="PROSITE" id="PS50010">
    <property type="entry name" value="DH_2"/>
    <property type="match status" value="1"/>
</dbReference>
<feature type="compositionally biased region" description="Basic and acidic residues" evidence="11">
    <location>
        <begin position="1318"/>
        <end position="1351"/>
    </location>
</feature>
<feature type="domain" description="Phorbol-ester/DAG-type" evidence="13">
    <location>
        <begin position="530"/>
        <end position="585"/>
    </location>
</feature>
<keyword evidence="5" id="KW-0597">Phosphoprotein</keyword>
<feature type="region of interest" description="Disordered" evidence="11">
    <location>
        <begin position="708"/>
        <end position="762"/>
    </location>
</feature>
<dbReference type="Pfam" id="PF17838">
    <property type="entry name" value="PH_16"/>
    <property type="match status" value="1"/>
</dbReference>
<dbReference type="Gene3D" id="1.10.167.10">
    <property type="entry name" value="Regulator of G-protein Signalling 4, domain 2"/>
    <property type="match status" value="1"/>
</dbReference>
<dbReference type="SUPFAM" id="SSF57889">
    <property type="entry name" value="Cysteine-rich domain"/>
    <property type="match status" value="1"/>
</dbReference>
<dbReference type="SUPFAM" id="SSF48065">
    <property type="entry name" value="DBL homology domain (DH-domain)"/>
    <property type="match status" value="1"/>
</dbReference>
<dbReference type="InterPro" id="IPR044926">
    <property type="entry name" value="RGS_subdomain_2"/>
</dbReference>
<dbReference type="SMART" id="SM00325">
    <property type="entry name" value="RhoGEF"/>
    <property type="match status" value="1"/>
</dbReference>
<organism evidence="15 16">
    <name type="scientific">Oopsacas minuta</name>
    <dbReference type="NCBI Taxonomy" id="111878"/>
    <lineage>
        <taxon>Eukaryota</taxon>
        <taxon>Metazoa</taxon>
        <taxon>Porifera</taxon>
        <taxon>Hexactinellida</taxon>
        <taxon>Hexasterophora</taxon>
        <taxon>Lyssacinosida</taxon>
        <taxon>Leucopsacidae</taxon>
        <taxon>Oopsacas</taxon>
    </lineage>
</organism>
<dbReference type="Gene3D" id="3.30.60.20">
    <property type="match status" value="1"/>
</dbReference>
<dbReference type="Proteomes" id="UP001165289">
    <property type="component" value="Unassembled WGS sequence"/>
</dbReference>
<comment type="subcellular location">
    <subcellularLocation>
        <location evidence="2">Cytoplasm</location>
    </subcellularLocation>
    <subcellularLocation>
        <location evidence="1">Membrane</location>
    </subcellularLocation>
</comment>
<evidence type="ECO:0000256" key="8">
    <source>
        <dbReference type="ARBA" id="ARBA00022833"/>
    </source>
</evidence>
<evidence type="ECO:0000256" key="3">
    <source>
        <dbReference type="ARBA" id="ARBA00022468"/>
    </source>
</evidence>
<dbReference type="GO" id="GO:0005737">
    <property type="term" value="C:cytoplasm"/>
    <property type="evidence" value="ECO:0007669"/>
    <property type="project" value="UniProtKB-SubCell"/>
</dbReference>
<evidence type="ECO:0000256" key="2">
    <source>
        <dbReference type="ARBA" id="ARBA00004496"/>
    </source>
</evidence>
<keyword evidence="7" id="KW-0479">Metal-binding</keyword>
<dbReference type="EMBL" id="JAKMXF010000022">
    <property type="protein sequence ID" value="KAI6660927.1"/>
    <property type="molecule type" value="Genomic_DNA"/>
</dbReference>
<feature type="region of interest" description="Disordered" evidence="11">
    <location>
        <begin position="1162"/>
        <end position="1204"/>
    </location>
</feature>
<dbReference type="InterPro" id="IPR002219">
    <property type="entry name" value="PKC_DAG/PE"/>
</dbReference>
<dbReference type="InterPro" id="IPR035899">
    <property type="entry name" value="DBL_dom_sf"/>
</dbReference>
<dbReference type="Gene3D" id="2.30.42.10">
    <property type="match status" value="1"/>
</dbReference>
<dbReference type="GO" id="GO:0005096">
    <property type="term" value="F:GTPase activator activity"/>
    <property type="evidence" value="ECO:0007669"/>
    <property type="project" value="UniProtKB-KW"/>
</dbReference>
<evidence type="ECO:0000256" key="5">
    <source>
        <dbReference type="ARBA" id="ARBA00022553"/>
    </source>
</evidence>
<proteinExistence type="predicted"/>
<dbReference type="CDD" id="cd00160">
    <property type="entry name" value="RhoGEF"/>
    <property type="match status" value="1"/>
</dbReference>
<dbReference type="PANTHER" id="PTHR45872">
    <property type="entry name" value="RHO GUANINE NUCLEOTIDE EXCHANGE FACTOR 2, ISOFORM D"/>
    <property type="match status" value="1"/>
</dbReference>
<evidence type="ECO:0000259" key="13">
    <source>
        <dbReference type="PROSITE" id="PS50081"/>
    </source>
</evidence>
<dbReference type="InterPro" id="IPR011993">
    <property type="entry name" value="PH-like_dom_sf"/>
</dbReference>
<dbReference type="GO" id="GO:0005085">
    <property type="term" value="F:guanyl-nucleotide exchange factor activity"/>
    <property type="evidence" value="ECO:0007669"/>
    <property type="project" value="UniProtKB-KW"/>
</dbReference>
<feature type="domain" description="RGS" evidence="14">
    <location>
        <begin position="308"/>
        <end position="420"/>
    </location>
</feature>
<name>A0AAV7KHU2_9METZ</name>
<feature type="region of interest" description="Disordered" evidence="11">
    <location>
        <begin position="1318"/>
        <end position="1374"/>
    </location>
</feature>
<accession>A0AAV7KHU2</accession>
<feature type="domain" description="DH" evidence="12">
    <location>
        <begin position="807"/>
        <end position="1000"/>
    </location>
</feature>
<protein>
    <submittedName>
        <fullName evidence="15">Rho guanine nucleotide exchange factor 12</fullName>
    </submittedName>
</protein>
<keyword evidence="10" id="KW-0472">Membrane</keyword>
<evidence type="ECO:0000259" key="14">
    <source>
        <dbReference type="PROSITE" id="PS50132"/>
    </source>
</evidence>